<gene>
    <name evidence="1" type="ORF">DPEC_G00132650</name>
</gene>
<comment type="caution">
    <text evidence="1">The sequence shown here is derived from an EMBL/GenBank/DDBJ whole genome shotgun (WGS) entry which is preliminary data.</text>
</comment>
<dbReference type="EMBL" id="CM055737">
    <property type="protein sequence ID" value="KAJ8006317.1"/>
    <property type="molecule type" value="Genomic_DNA"/>
</dbReference>
<evidence type="ECO:0000313" key="1">
    <source>
        <dbReference type="EMBL" id="KAJ8006317.1"/>
    </source>
</evidence>
<evidence type="ECO:0000313" key="2">
    <source>
        <dbReference type="Proteomes" id="UP001157502"/>
    </source>
</evidence>
<dbReference type="Proteomes" id="UP001157502">
    <property type="component" value="Chromosome 10"/>
</dbReference>
<accession>A0ACC2GRP7</accession>
<protein>
    <submittedName>
        <fullName evidence="1">Uncharacterized protein</fullName>
    </submittedName>
</protein>
<name>A0ACC2GRP7_DALPE</name>
<sequence length="95" mass="10771">MRGMAKSPFLNPGASEAQRKNVNPALCPSRPWLCETPADPLHTIQLLCERDDPLQTPRHTIRLSAAPAFHLSSSTRPQQTLPHRQLLMLRERKQL</sequence>
<organism evidence="1 2">
    <name type="scientific">Dallia pectoralis</name>
    <name type="common">Alaska blackfish</name>
    <dbReference type="NCBI Taxonomy" id="75939"/>
    <lineage>
        <taxon>Eukaryota</taxon>
        <taxon>Metazoa</taxon>
        <taxon>Chordata</taxon>
        <taxon>Craniata</taxon>
        <taxon>Vertebrata</taxon>
        <taxon>Euteleostomi</taxon>
        <taxon>Actinopterygii</taxon>
        <taxon>Neopterygii</taxon>
        <taxon>Teleostei</taxon>
        <taxon>Protacanthopterygii</taxon>
        <taxon>Esociformes</taxon>
        <taxon>Umbridae</taxon>
        <taxon>Dallia</taxon>
    </lineage>
</organism>
<proteinExistence type="predicted"/>
<keyword evidence="2" id="KW-1185">Reference proteome</keyword>
<reference evidence="1" key="1">
    <citation type="submission" date="2021-05" db="EMBL/GenBank/DDBJ databases">
        <authorList>
            <person name="Pan Q."/>
            <person name="Jouanno E."/>
            <person name="Zahm M."/>
            <person name="Klopp C."/>
            <person name="Cabau C."/>
            <person name="Louis A."/>
            <person name="Berthelot C."/>
            <person name="Parey E."/>
            <person name="Roest Crollius H."/>
            <person name="Montfort J."/>
            <person name="Robinson-Rechavi M."/>
            <person name="Bouchez O."/>
            <person name="Lampietro C."/>
            <person name="Lopez Roques C."/>
            <person name="Donnadieu C."/>
            <person name="Postlethwait J."/>
            <person name="Bobe J."/>
            <person name="Dillon D."/>
            <person name="Chandos A."/>
            <person name="von Hippel F."/>
            <person name="Guiguen Y."/>
        </authorList>
    </citation>
    <scope>NUCLEOTIDE SEQUENCE</scope>
    <source>
        <strain evidence="1">YG-Jan2019</strain>
    </source>
</reference>